<keyword evidence="1" id="KW-1185">Reference proteome</keyword>
<accession>A0A6J1WC18</accession>
<dbReference type="Proteomes" id="UP001652740">
    <property type="component" value="Unplaced"/>
</dbReference>
<proteinExistence type="predicted"/>
<evidence type="ECO:0000313" key="1">
    <source>
        <dbReference type="Proteomes" id="UP001652740"/>
    </source>
</evidence>
<dbReference type="AlphaFoldDB" id="A0A6J1WC18"/>
<dbReference type="InParanoid" id="A0A6J1WC18"/>
<evidence type="ECO:0000313" key="2">
    <source>
        <dbReference type="RefSeq" id="XP_026750529.1"/>
    </source>
</evidence>
<dbReference type="OrthoDB" id="6881329at2759"/>
<reference evidence="2" key="1">
    <citation type="submission" date="2025-08" db="UniProtKB">
        <authorList>
            <consortium name="RefSeq"/>
        </authorList>
    </citation>
    <scope>IDENTIFICATION</scope>
    <source>
        <tissue evidence="2">Whole larvae</tissue>
    </source>
</reference>
<organism evidence="1 2">
    <name type="scientific">Galleria mellonella</name>
    <name type="common">Greater wax moth</name>
    <dbReference type="NCBI Taxonomy" id="7137"/>
    <lineage>
        <taxon>Eukaryota</taxon>
        <taxon>Metazoa</taxon>
        <taxon>Ecdysozoa</taxon>
        <taxon>Arthropoda</taxon>
        <taxon>Hexapoda</taxon>
        <taxon>Insecta</taxon>
        <taxon>Pterygota</taxon>
        <taxon>Neoptera</taxon>
        <taxon>Endopterygota</taxon>
        <taxon>Lepidoptera</taxon>
        <taxon>Glossata</taxon>
        <taxon>Ditrysia</taxon>
        <taxon>Pyraloidea</taxon>
        <taxon>Pyralidae</taxon>
        <taxon>Galleriinae</taxon>
        <taxon>Galleria</taxon>
    </lineage>
</organism>
<dbReference type="KEGG" id="gmw:113511131"/>
<sequence>MFGTSNLMKKCFQSDVQLYDCVNIAQDEITSTIVLWNKFQILVYEHNNLQSVVKTFIPDFQIHTLILHNNYILCLDNNHYVHTTSLRFKSPATKRFKSFFQVREQDVTMFSQHRQDHVFCLKYQSEMYYLSLHRFTATFQLKKKVAIKHSGPWPLPKPNSNKCLLSSRNIRAIHFETIKKIHEIKTYEDCNIILISFDRLTIYSCLFSPKMIEDEVSIEKLYTCPSEICNAEIIDKDRLSILISLKMGCLMILNLENITEQPKIIYLNTAIYKYINLNENIIYTDGVDMWISLNIYSKNDINFRELIVKYVKDFIKCGEYIICTTYNKFLYIISLNDETSYIKPTSDPYVPAEKLLNNSEYLYGILEAVEKYNDIVKKVQEESNYITALALSNRQDLMDGLIQHRIVVYESYQEALQDNKDLIITDNIEEYFKTGALLFVVKISTVTIQHVFANMISNLLNDLKVHVTMVDINSKILKTTSVKLRGSLRKVNILIGLNNRNTKIFEVKALIKIIVKIPGAHDHKQVLWSALCRKEIPLYSEHLITTAVNTNNVFIKESVDNIEDLIYKIASEHHKDLFTFSDITKDEEALNWSMYLKLPVNYRELLKNQDYCRKNFSLSRTDYLIQEYTMKEFLDSKNDISFRIGNEKVKLVIINDDPSLPVLKVTSRNICIAFNIRNFFSKVIYNNFEGQAKREYVTHALYNVIEILKKELFACATGVCPLDKFYLLADQFQRSVIGAFPI</sequence>
<name>A0A6J1WC18_GALME</name>
<dbReference type="RefSeq" id="XP_026750529.1">
    <property type="nucleotide sequence ID" value="XM_026894728.3"/>
</dbReference>
<dbReference type="GeneID" id="113511131"/>
<protein>
    <submittedName>
        <fullName evidence="2">Uncharacterized protein LOC113511131</fullName>
    </submittedName>
</protein>
<gene>
    <name evidence="2" type="primary">LOC113511131</name>
</gene>